<gene>
    <name evidence="2" type="ORF">RM540_06370</name>
</gene>
<dbReference type="Proteomes" id="UP001267426">
    <property type="component" value="Unassembled WGS sequence"/>
</dbReference>
<evidence type="ECO:0000256" key="1">
    <source>
        <dbReference type="SAM" id="MobiDB-lite"/>
    </source>
</evidence>
<dbReference type="RefSeq" id="WP_311662714.1">
    <property type="nucleotide sequence ID" value="NZ_JAVRHT010000011.1"/>
</dbReference>
<comment type="caution">
    <text evidence="2">The sequence shown here is derived from an EMBL/GenBank/DDBJ whole genome shotgun (WGS) entry which is preliminary data.</text>
</comment>
<evidence type="ECO:0008006" key="4">
    <source>
        <dbReference type="Google" id="ProtNLM"/>
    </source>
</evidence>
<keyword evidence="3" id="KW-1185">Reference proteome</keyword>
<name>A0ABU3BQ96_9BACT</name>
<proteinExistence type="predicted"/>
<feature type="compositionally biased region" description="Gly residues" evidence="1">
    <location>
        <begin position="49"/>
        <end position="58"/>
    </location>
</feature>
<evidence type="ECO:0000313" key="3">
    <source>
        <dbReference type="Proteomes" id="UP001267426"/>
    </source>
</evidence>
<protein>
    <recommendedName>
        <fullName evidence="4">Lasso RiPP family leader peptide-containing protein</fullName>
    </recommendedName>
</protein>
<sequence>MTPDTLSPSTDTDAPAALKPYATPVYTEFGSISSLTAGPGAGTLDQLIGGDGGFDPTS</sequence>
<reference evidence="2 3" key="1">
    <citation type="submission" date="2023-09" db="EMBL/GenBank/DDBJ databases">
        <authorList>
            <person name="Rey-Velasco X."/>
        </authorList>
    </citation>
    <scope>NUCLEOTIDE SEQUENCE [LARGE SCALE GENOMIC DNA]</scope>
    <source>
        <strain evidence="2 3">F394</strain>
    </source>
</reference>
<organism evidence="2 3">
    <name type="scientific">Rubrivirga litoralis</name>
    <dbReference type="NCBI Taxonomy" id="3075598"/>
    <lineage>
        <taxon>Bacteria</taxon>
        <taxon>Pseudomonadati</taxon>
        <taxon>Rhodothermota</taxon>
        <taxon>Rhodothermia</taxon>
        <taxon>Rhodothermales</taxon>
        <taxon>Rubricoccaceae</taxon>
        <taxon>Rubrivirga</taxon>
    </lineage>
</organism>
<feature type="region of interest" description="Disordered" evidence="1">
    <location>
        <begin position="37"/>
        <end position="58"/>
    </location>
</feature>
<accession>A0ABU3BQ96</accession>
<evidence type="ECO:0000313" key="2">
    <source>
        <dbReference type="EMBL" id="MDT0631371.1"/>
    </source>
</evidence>
<dbReference type="EMBL" id="JAVRHT010000011">
    <property type="protein sequence ID" value="MDT0631371.1"/>
    <property type="molecule type" value="Genomic_DNA"/>
</dbReference>